<feature type="compositionally biased region" description="Low complexity" evidence="1">
    <location>
        <begin position="425"/>
        <end position="435"/>
    </location>
</feature>
<feature type="region of interest" description="Disordered" evidence="1">
    <location>
        <begin position="861"/>
        <end position="890"/>
    </location>
</feature>
<feature type="compositionally biased region" description="Low complexity" evidence="1">
    <location>
        <begin position="664"/>
        <end position="675"/>
    </location>
</feature>
<feature type="region of interest" description="Disordered" evidence="1">
    <location>
        <begin position="1295"/>
        <end position="1374"/>
    </location>
</feature>
<evidence type="ECO:0000256" key="1">
    <source>
        <dbReference type="SAM" id="MobiDB-lite"/>
    </source>
</evidence>
<feature type="region of interest" description="Disordered" evidence="1">
    <location>
        <begin position="714"/>
        <end position="742"/>
    </location>
</feature>
<evidence type="ECO:0000313" key="2">
    <source>
        <dbReference type="EMBL" id="GLI60210.1"/>
    </source>
</evidence>
<feature type="compositionally biased region" description="Polar residues" evidence="1">
    <location>
        <begin position="179"/>
        <end position="191"/>
    </location>
</feature>
<reference evidence="2 3" key="1">
    <citation type="journal article" date="2023" name="IScience">
        <title>Expanded male sex-determining region conserved during the evolution of homothallism in the green alga Volvox.</title>
        <authorList>
            <person name="Yamamoto K."/>
            <person name="Matsuzaki R."/>
            <person name="Mahakham W."/>
            <person name="Heman W."/>
            <person name="Sekimoto H."/>
            <person name="Kawachi M."/>
            <person name="Minakuchi Y."/>
            <person name="Toyoda A."/>
            <person name="Nozaki H."/>
        </authorList>
    </citation>
    <scope>NUCLEOTIDE SEQUENCE [LARGE SCALE GENOMIC DNA]</scope>
    <source>
        <strain evidence="2 3">NIES-4468</strain>
    </source>
</reference>
<feature type="region of interest" description="Disordered" evidence="1">
    <location>
        <begin position="1"/>
        <end position="57"/>
    </location>
</feature>
<feature type="region of interest" description="Disordered" evidence="1">
    <location>
        <begin position="1023"/>
        <end position="1075"/>
    </location>
</feature>
<feature type="compositionally biased region" description="Polar residues" evidence="1">
    <location>
        <begin position="12"/>
        <end position="24"/>
    </location>
</feature>
<feature type="compositionally biased region" description="Low complexity" evidence="1">
    <location>
        <begin position="2128"/>
        <end position="2141"/>
    </location>
</feature>
<feature type="region of interest" description="Disordered" evidence="1">
    <location>
        <begin position="2119"/>
        <end position="2149"/>
    </location>
</feature>
<feature type="region of interest" description="Disordered" evidence="1">
    <location>
        <begin position="505"/>
        <end position="536"/>
    </location>
</feature>
<feature type="region of interest" description="Disordered" evidence="1">
    <location>
        <begin position="652"/>
        <end position="686"/>
    </location>
</feature>
<sequence>MTATRMAPISRSPRTPITKTSQMGISKEPDGSPFGAGVDSQTEKPTPQGALSPSLFNSLQQRANKLRILLGSLHAPSGGRVVTGNHAESSPQPAAASGVSASAREAGYNTFFSDGQAGPAAQPPATVPAKGAVGTKPDLSPHQSGSIANGFAPTATANRSRPNSWSSGARTGDAGPSWQRGTQGSSQTKVQSKAKDVTSASVILREGAAEKSRSSGGGELTQASVCLRPPSQRLASVQALQHMQPSGQDAATVAAGAQRRDSSGGSPGALTLELRPPASVPAEPRVYPVPVGQKRHDEGVVCNPHVAIPMAVAGAMPTSTIYAAAAAAISTTATMAAAGTTAAANPQTVASTSHPALYRPHPPLAPPSQQPSWSSSLGEGPRRSSGGSGGGRRSSAGGSSYSDGGCQERPLHTPPLPPPAPLPAQAPQARLSRSPSPSPPTSCGGRDGLCRVGVHPVGVFLPQSSQAQHLQAAPQQQLTKLNQILPQDGSVSCALAPDGRPVAAAVTAMPPQPPPPPLPPPKDRIARGKTPGDASGLPQPLPLQVPAAAAVASVAAAPPRSQAAEELSAILSSLAAVTALPTAMPAATRQELPPPNLDRNHPDPSSVVPCELLHGMPPTEGGGHGACMNSSFGNGVAATTKSGAVCSDRAQKAHALPSAPEPQAGAVASGDGSAGRPSEASTSDPEAALVQALAVARASATAAFHRPEARVYRPRKDGFRTARSGSSSPPGMAAVTSAAPTAAGPGPGQIFAGVPAFAAPFSGRDGQAVSPRICGYHSSGVESARSNCGQRSASANSSRYERLLMLQEAGGNVGRHQGRISSGGSGAGGGGPPGPDFMRRNAVLLKKRQAWAAAAEEAEAKRRISRESEGSAGSPRNHQARPLRASWTATTDATGTVDACAASAGRGPASSTGAIHRSLVDLQRWADRREQRLAMLREEREAEERARAETQFTFKPEIGERSRRLAKLARARPSYVPLPGCSPPSRAQTTAVPAAAAAEAADPSGAASYAITRTEVGADAAGQASAAASTCPPRAQEGPLGRPPRASSAVRTRSSSANRGSVAGASSRATRGMSTSLSLGHADMLKEMRDIRPWQQQSGRAAVVKGPAQGQANAAGGGVKSKTSSAAAQLAAARNSRVRGRYATSSSTCYDDPVVGAVADAIKNATAALKLRPGPAQRATTALTTQFLSHQDPDLETRTTRPRARHKTTTYAPPQQPHQGWPSGRGARSSFGCLTGAGVGGRRRRASAIGTGAGTGCEEIHGAYAQHQQQQQQREQRRHSASLAQVDLWELASASVSPQTRSPDVHTQGGSRTLSLPPSPYPGIAIIRTSRPASPGSVGFRSNPPSPSPPIPTGTAAGGGLRLRPGGSAGLRAGLNMDSPAAAVLGSLGYGSPERKPESASTGSIARRTIDMFTSGSGGSGSGGLGVRTGWSPIYAGSTMAFGSDFSGSGMGDSLRFSLSTDSSSPFGERTAGSPVFLMLGSGAADGNATASPAAAVAATAAAAMVGPGGVLVRIPQTIQLSSPGPDGGQGRTGLRITPVGLAPPLAGDSAGGGATLIAAPTAPGGLAVGAFRYGSLTSSPATSYMALPYDGGNAVLRSSVRAGGVLQTTGFVATSTTLNDGLAQAVTAGRAISADTTDVAVNPSSATSTKFNSSGPTATPVTDIPLPSSTEATEAPPASAGAGGVAMAAVNSAFVSSSWPGVGTGARSRSPRGDRTALSSLRPEFASSCSVADTKTEPARRSSSGNGVPSALPPPQQEEVHITSASTAFTVADAMVANLSASADANAVANITSQHADSYSLARNSAPLPATSPGHTHGSLLRGVRFTKILAQQFAASLLLSNPASPSAVAAAAALGASVSASPAMAKTGGADAGPRATSSYEPASRDGILSAAGDGNEDAGGVTESLCPEPRSVSAPSGLASWLQTRVGGHVGISRAAAAAGMADYQGLCFEAVSLRTGRRPPSTSAGGAAVASTEPVSGGVVMGLVSTRSESGGTTLDATAGTTAVASVNALIGAGAHAACAAAPSSAVGGPDKRRGSDSALGGAHNAVMGILSRSTVSGSGVPSVPADTALASHRSANVATMAGTDPDHKAGQEDPLSALQSLIYKMKHLAGEGELTDCGSQSLRGTARTGSSGSGSRASDRECTGCATERCQVPVAVEGGAATMTANRISLSNGPRTAAPPHPGNSSAAGSAVTPGTEELPAGRDGGIGGSGGCTASAAVTANGSSDEASVPLAGPLPLEVLVQRAEQLRASIMGSKDMSRGCSPVSVSPAGSWTGSAMQHASPFSALGLCPGVAGAVNGVGGGPGGGVAAVIISPVQLRYGAAIANSSVHRSGLVSVSAGSGAASSSWRMGVNGLGVRSGSGYAGAEFVFPRLRSEAVPTAPTGARAIKLRPMGDSPGLAAVPQGQTMSEEEMMPEISLAGGLDQMPTGDRKSPRRSMTTALASEAAQFAPAATEQPRYSVWSLVDHLPSTVTSSTTSASAVTTDGSSTISTTAAGTGTVAAGTAPQPPLSVSQSSSSAAGLAASTGVSADAHVGYQALAPSASVRSSHSSCPEPPAQAVTSGTCLAKEGDGKQDGDSLAALQSLIRQVAHL</sequence>
<feature type="compositionally biased region" description="Polar residues" evidence="1">
    <location>
        <begin position="155"/>
        <end position="169"/>
    </location>
</feature>
<feature type="region of interest" description="Disordered" evidence="1">
    <location>
        <begin position="1192"/>
        <end position="1227"/>
    </location>
</feature>
<feature type="compositionally biased region" description="Polar residues" evidence="1">
    <location>
        <begin position="239"/>
        <end position="249"/>
    </location>
</feature>
<comment type="caution">
    <text evidence="2">The sequence shown here is derived from an EMBL/GenBank/DDBJ whole genome shotgun (WGS) entry which is preliminary data.</text>
</comment>
<evidence type="ECO:0000313" key="3">
    <source>
        <dbReference type="Proteomes" id="UP001165090"/>
    </source>
</evidence>
<feature type="region of interest" description="Disordered" evidence="1">
    <location>
        <begin position="1700"/>
        <end position="1760"/>
    </location>
</feature>
<feature type="region of interest" description="Disordered" evidence="1">
    <location>
        <begin position="239"/>
        <end position="277"/>
    </location>
</feature>
<feature type="compositionally biased region" description="Low complexity" evidence="1">
    <location>
        <begin position="393"/>
        <end position="405"/>
    </location>
</feature>
<accession>A0ABQ5RRK3</accession>
<keyword evidence="3" id="KW-1185">Reference proteome</keyword>
<feature type="region of interest" description="Disordered" evidence="1">
    <location>
        <begin position="2550"/>
        <end position="2580"/>
    </location>
</feature>
<feature type="compositionally biased region" description="Low complexity" evidence="1">
    <location>
        <begin position="733"/>
        <end position="742"/>
    </location>
</feature>
<feature type="region of interest" description="Disordered" evidence="1">
    <location>
        <begin position="813"/>
        <end position="838"/>
    </location>
</feature>
<feature type="compositionally biased region" description="Low complexity" evidence="1">
    <location>
        <begin position="1668"/>
        <end position="1683"/>
    </location>
</feature>
<name>A0ABQ5RRK3_9CHLO</name>
<feature type="region of interest" description="Disordered" evidence="1">
    <location>
        <begin position="1892"/>
        <end position="1913"/>
    </location>
</feature>
<feature type="region of interest" description="Disordered" evidence="1">
    <location>
        <begin position="2175"/>
        <end position="2213"/>
    </location>
</feature>
<dbReference type="EMBL" id="BSDZ01000005">
    <property type="protein sequence ID" value="GLI60210.1"/>
    <property type="molecule type" value="Genomic_DNA"/>
</dbReference>
<protein>
    <submittedName>
        <fullName evidence="2">Uncharacterized protein</fullName>
    </submittedName>
</protein>
<feature type="compositionally biased region" description="Low complexity" evidence="1">
    <location>
        <begin position="1043"/>
        <end position="1059"/>
    </location>
</feature>
<feature type="compositionally biased region" description="Low complexity" evidence="1">
    <location>
        <begin position="370"/>
        <end position="385"/>
    </location>
</feature>
<feature type="region of interest" description="Disordered" evidence="1">
    <location>
        <begin position="80"/>
        <end position="198"/>
    </location>
</feature>
<feature type="region of interest" description="Disordered" evidence="1">
    <location>
        <begin position="1865"/>
        <end position="1884"/>
    </location>
</feature>
<feature type="compositionally biased region" description="Pro residues" evidence="1">
    <location>
        <begin position="360"/>
        <end position="369"/>
    </location>
</feature>
<feature type="compositionally biased region" description="Polar residues" evidence="1">
    <location>
        <begin position="1643"/>
        <end position="1661"/>
    </location>
</feature>
<feature type="compositionally biased region" description="Low complexity" evidence="1">
    <location>
        <begin position="1362"/>
        <end position="1374"/>
    </location>
</feature>
<feature type="region of interest" description="Disordered" evidence="1">
    <location>
        <begin position="1642"/>
        <end position="1683"/>
    </location>
</feature>
<dbReference type="Proteomes" id="UP001165090">
    <property type="component" value="Unassembled WGS sequence"/>
</dbReference>
<feature type="compositionally biased region" description="Pro residues" evidence="1">
    <location>
        <begin position="510"/>
        <end position="520"/>
    </location>
</feature>
<proteinExistence type="predicted"/>
<feature type="region of interest" description="Disordered" evidence="1">
    <location>
        <begin position="206"/>
        <end position="225"/>
    </location>
</feature>
<feature type="compositionally biased region" description="Gly residues" evidence="1">
    <location>
        <begin position="821"/>
        <end position="831"/>
    </location>
</feature>
<feature type="region of interest" description="Disordered" evidence="1">
    <location>
        <begin position="346"/>
        <end position="447"/>
    </location>
</feature>
<gene>
    <name evidence="2" type="ORF">VaNZ11_002281</name>
</gene>
<feature type="compositionally biased region" description="Pro residues" evidence="1">
    <location>
        <begin position="412"/>
        <end position="424"/>
    </location>
</feature>
<organism evidence="2 3">
    <name type="scientific">Volvox africanus</name>
    <dbReference type="NCBI Taxonomy" id="51714"/>
    <lineage>
        <taxon>Eukaryota</taxon>
        <taxon>Viridiplantae</taxon>
        <taxon>Chlorophyta</taxon>
        <taxon>core chlorophytes</taxon>
        <taxon>Chlorophyceae</taxon>
        <taxon>CS clade</taxon>
        <taxon>Chlamydomonadales</taxon>
        <taxon>Volvocaceae</taxon>
        <taxon>Volvox</taxon>
    </lineage>
</organism>
<feature type="compositionally biased region" description="Polar residues" evidence="1">
    <location>
        <begin position="39"/>
        <end position="57"/>
    </location>
</feature>